<comment type="catalytic activity">
    <reaction evidence="12">
        <text>K(+)(in) = K(+)(out)</text>
        <dbReference type="Rhea" id="RHEA:29463"/>
        <dbReference type="ChEBI" id="CHEBI:29103"/>
    </reaction>
</comment>
<keyword evidence="3" id="KW-0813">Transport</keyword>
<evidence type="ECO:0000256" key="6">
    <source>
        <dbReference type="ARBA" id="ARBA00022826"/>
    </source>
</evidence>
<feature type="transmembrane region" description="Helical" evidence="14">
    <location>
        <begin position="69"/>
        <end position="88"/>
    </location>
</feature>
<evidence type="ECO:0000256" key="10">
    <source>
        <dbReference type="ARBA" id="ARBA00023136"/>
    </source>
</evidence>
<evidence type="ECO:0000256" key="2">
    <source>
        <dbReference type="ARBA" id="ARBA00006920"/>
    </source>
</evidence>
<comment type="similarity">
    <text evidence="2">Belongs to the TMEM175 family.</text>
</comment>
<evidence type="ECO:0000256" key="12">
    <source>
        <dbReference type="ARBA" id="ARBA00034430"/>
    </source>
</evidence>
<keyword evidence="4" id="KW-0633">Potassium transport</keyword>
<keyword evidence="5 14" id="KW-0812">Transmembrane</keyword>
<keyword evidence="9" id="KW-0406">Ion transport</keyword>
<dbReference type="InterPro" id="IPR010617">
    <property type="entry name" value="TMEM175-like"/>
</dbReference>
<feature type="compositionally biased region" description="Pro residues" evidence="13">
    <location>
        <begin position="1"/>
        <end position="10"/>
    </location>
</feature>
<dbReference type="EMBL" id="JALPTH010000039">
    <property type="protein sequence ID" value="MCK8681341.1"/>
    <property type="molecule type" value="Genomic_DNA"/>
</dbReference>
<feature type="transmembrane region" description="Helical" evidence="14">
    <location>
        <begin position="135"/>
        <end position="154"/>
    </location>
</feature>
<feature type="region of interest" description="Disordered" evidence="13">
    <location>
        <begin position="1"/>
        <end position="24"/>
    </location>
</feature>
<evidence type="ECO:0000256" key="4">
    <source>
        <dbReference type="ARBA" id="ARBA00022538"/>
    </source>
</evidence>
<gene>
    <name evidence="15" type="ORF">M1O15_28895</name>
</gene>
<keyword evidence="7" id="KW-0630">Potassium</keyword>
<name>A0ABT0IJ32_9ACTN</name>
<evidence type="ECO:0000256" key="7">
    <source>
        <dbReference type="ARBA" id="ARBA00022958"/>
    </source>
</evidence>
<keyword evidence="16" id="KW-1185">Reference proteome</keyword>
<comment type="subcellular location">
    <subcellularLocation>
        <location evidence="1">Membrane</location>
        <topology evidence="1">Multi-pass membrane protein</topology>
    </subcellularLocation>
</comment>
<dbReference type="PANTHER" id="PTHR31462">
    <property type="entry name" value="ENDOSOMAL/LYSOSOMAL POTASSIUM CHANNEL TMEM175"/>
    <property type="match status" value="1"/>
</dbReference>
<dbReference type="Proteomes" id="UP001522868">
    <property type="component" value="Unassembled WGS sequence"/>
</dbReference>
<comment type="caution">
    <text evidence="15">The sequence shown here is derived from an EMBL/GenBank/DDBJ whole genome shotgun (WGS) entry which is preliminary data.</text>
</comment>
<dbReference type="PANTHER" id="PTHR31462:SF5">
    <property type="entry name" value="ENDOSOMAL_LYSOSOMAL PROTON CHANNEL TMEM175"/>
    <property type="match status" value="1"/>
</dbReference>
<keyword evidence="8 14" id="KW-1133">Transmembrane helix</keyword>
<evidence type="ECO:0000256" key="14">
    <source>
        <dbReference type="SAM" id="Phobius"/>
    </source>
</evidence>
<reference evidence="15 16" key="1">
    <citation type="submission" date="2022-04" db="EMBL/GenBank/DDBJ databases">
        <title>Streptomyces sp. nov. LCR6-01 isolated from Lichen of Dirinaria sp.</title>
        <authorList>
            <person name="Kanchanasin P."/>
            <person name="Tanasupawat S."/>
            <person name="Phongsopitanun W."/>
        </authorList>
    </citation>
    <scope>NUCLEOTIDE SEQUENCE [LARGE SCALE GENOMIC DNA]</scope>
    <source>
        <strain evidence="15 16">LCR6-01</strain>
    </source>
</reference>
<protein>
    <submittedName>
        <fullName evidence="15">TMEM175 family protein</fullName>
    </submittedName>
</protein>
<keyword evidence="10 14" id="KW-0472">Membrane</keyword>
<dbReference type="RefSeq" id="WP_248637166.1">
    <property type="nucleotide sequence ID" value="NZ_JALPTH010000039.1"/>
</dbReference>
<feature type="transmembrane region" description="Helical" evidence="14">
    <location>
        <begin position="100"/>
        <end position="120"/>
    </location>
</feature>
<evidence type="ECO:0000313" key="15">
    <source>
        <dbReference type="EMBL" id="MCK8681341.1"/>
    </source>
</evidence>
<evidence type="ECO:0000256" key="11">
    <source>
        <dbReference type="ARBA" id="ARBA00023303"/>
    </source>
</evidence>
<evidence type="ECO:0000256" key="13">
    <source>
        <dbReference type="SAM" id="MobiDB-lite"/>
    </source>
</evidence>
<accession>A0ABT0IJ32</accession>
<organism evidence="15 16">
    <name type="scientific">Streptomyces lichenis</name>
    <dbReference type="NCBI Taxonomy" id="2306967"/>
    <lineage>
        <taxon>Bacteria</taxon>
        <taxon>Bacillati</taxon>
        <taxon>Actinomycetota</taxon>
        <taxon>Actinomycetes</taxon>
        <taxon>Kitasatosporales</taxon>
        <taxon>Streptomycetaceae</taxon>
        <taxon>Streptomyces</taxon>
    </lineage>
</organism>
<keyword evidence="11" id="KW-0407">Ion channel</keyword>
<dbReference type="Pfam" id="PF06736">
    <property type="entry name" value="TMEM175"/>
    <property type="match status" value="1"/>
</dbReference>
<keyword evidence="6" id="KW-0631">Potassium channel</keyword>
<evidence type="ECO:0000256" key="5">
    <source>
        <dbReference type="ARBA" id="ARBA00022692"/>
    </source>
</evidence>
<evidence type="ECO:0000256" key="3">
    <source>
        <dbReference type="ARBA" id="ARBA00022448"/>
    </source>
</evidence>
<feature type="transmembrane region" description="Helical" evidence="14">
    <location>
        <begin position="175"/>
        <end position="195"/>
    </location>
</feature>
<sequence>MTTPATPAPDPASSDDDEALGPLAHQGTPERLTALSDGIFSIAMTLLVLDVRVAPDLDDRAFHQALADTWPNVLAYALSFAILGGFWRGQRRILAHVHHVDGRLVWVTLTELGAVALLPFPTALLSEYTHQSPAVALYSAAVALIALLHMALWVSVWKREHLRRLPITDHTGRWMAADMAATVAVTGVAVPIAFLSPQAAMWSWLALWPLKAFIGRELKS</sequence>
<evidence type="ECO:0000256" key="9">
    <source>
        <dbReference type="ARBA" id="ARBA00023065"/>
    </source>
</evidence>
<evidence type="ECO:0000256" key="1">
    <source>
        <dbReference type="ARBA" id="ARBA00004141"/>
    </source>
</evidence>
<evidence type="ECO:0000256" key="8">
    <source>
        <dbReference type="ARBA" id="ARBA00022989"/>
    </source>
</evidence>
<evidence type="ECO:0000313" key="16">
    <source>
        <dbReference type="Proteomes" id="UP001522868"/>
    </source>
</evidence>
<proteinExistence type="inferred from homology"/>